<organism evidence="3 4">
    <name type="scientific">Mycobacterium pinniadriaticum</name>
    <dbReference type="NCBI Taxonomy" id="2994102"/>
    <lineage>
        <taxon>Bacteria</taxon>
        <taxon>Bacillati</taxon>
        <taxon>Actinomycetota</taxon>
        <taxon>Actinomycetes</taxon>
        <taxon>Mycobacteriales</taxon>
        <taxon>Mycobacteriaceae</taxon>
        <taxon>Mycobacterium</taxon>
    </lineage>
</organism>
<dbReference type="EMBL" id="JAPJDO010000034">
    <property type="protein sequence ID" value="MCX2940175.1"/>
    <property type="molecule type" value="Genomic_DNA"/>
</dbReference>
<dbReference type="InterPro" id="IPR002220">
    <property type="entry name" value="DapA-like"/>
</dbReference>
<dbReference type="RefSeq" id="WP_265999997.1">
    <property type="nucleotide sequence ID" value="NZ_JAPJDN010000034.1"/>
</dbReference>
<sequence>MALPYTRGEARDWARERMRGVANTMIASYTSDLSDINERGIRHDVRLEIEQGFMGFLATAETALSPDEYVRFVSTAVDEAAGKAMVIYHASFDTLEQNIAMARRCADAGAELALLSYPPNFYPGSEADIEGYTRAFCDTVDMAVMLFPVPLWGFERIHPASLSIELMERLVDSCPTVVAVKAEGGHPAIGGFVEAWERLNDRVVVSEPIESVAMALAQLVPLQFSGTSNQEYYGAAVPKMFDLIRNDQHAEAMSIYWQIHPARKANAKLTTIGGMNTVHRMAWKYQAWLSGYNGGPLRMPTGRLLYDQMTMLRGALQSTGLPVTEDSDDTFFVGRNPA</sequence>
<reference evidence="3 4" key="1">
    <citation type="submission" date="2022-11" db="EMBL/GenBank/DDBJ databases">
        <title>Mycobacterium sp. nov.</title>
        <authorList>
            <person name="Papic B."/>
            <person name="Spicic S."/>
            <person name="Duvnjak S."/>
        </authorList>
    </citation>
    <scope>NUCLEOTIDE SEQUENCE [LARGE SCALE GENOMIC DNA]</scope>
    <source>
        <strain evidence="3 4">CVI_P4</strain>
    </source>
</reference>
<evidence type="ECO:0000313" key="3">
    <source>
        <dbReference type="EMBL" id="MCX2940175.1"/>
    </source>
</evidence>
<evidence type="ECO:0000256" key="2">
    <source>
        <dbReference type="ARBA" id="ARBA00023239"/>
    </source>
</evidence>
<name>A0ABT3SKY2_9MYCO</name>
<dbReference type="CDD" id="cd00408">
    <property type="entry name" value="DHDPS-like"/>
    <property type="match status" value="1"/>
</dbReference>
<gene>
    <name evidence="3" type="ORF">ORI27_26110</name>
</gene>
<dbReference type="InterPro" id="IPR013785">
    <property type="entry name" value="Aldolase_TIM"/>
</dbReference>
<dbReference type="Gene3D" id="3.20.20.70">
    <property type="entry name" value="Aldolase class I"/>
    <property type="match status" value="1"/>
</dbReference>
<dbReference type="SMART" id="SM01130">
    <property type="entry name" value="DHDPS"/>
    <property type="match status" value="1"/>
</dbReference>
<dbReference type="SUPFAM" id="SSF51569">
    <property type="entry name" value="Aldolase"/>
    <property type="match status" value="1"/>
</dbReference>
<keyword evidence="4" id="KW-1185">Reference proteome</keyword>
<proteinExistence type="inferred from homology"/>
<accession>A0ABT3SKY2</accession>
<comment type="caution">
    <text evidence="3">The sequence shown here is derived from an EMBL/GenBank/DDBJ whole genome shotgun (WGS) entry which is preliminary data.</text>
</comment>
<evidence type="ECO:0000313" key="4">
    <source>
        <dbReference type="Proteomes" id="UP001300745"/>
    </source>
</evidence>
<keyword evidence="2" id="KW-0456">Lyase</keyword>
<dbReference type="Pfam" id="PF00701">
    <property type="entry name" value="DHDPS"/>
    <property type="match status" value="1"/>
</dbReference>
<dbReference type="PANTHER" id="PTHR12128">
    <property type="entry name" value="DIHYDRODIPICOLINATE SYNTHASE"/>
    <property type="match status" value="1"/>
</dbReference>
<dbReference type="PANTHER" id="PTHR12128:SF66">
    <property type="entry name" value="4-HYDROXY-2-OXOGLUTARATE ALDOLASE, MITOCHONDRIAL"/>
    <property type="match status" value="1"/>
</dbReference>
<protein>
    <submittedName>
        <fullName evidence="3">Dihydrodipicolinate synthase family protein</fullName>
    </submittedName>
</protein>
<dbReference type="Proteomes" id="UP001300745">
    <property type="component" value="Unassembled WGS sequence"/>
</dbReference>
<comment type="similarity">
    <text evidence="1">Belongs to the DapA family.</text>
</comment>
<evidence type="ECO:0000256" key="1">
    <source>
        <dbReference type="ARBA" id="ARBA00007592"/>
    </source>
</evidence>